<evidence type="ECO:0000256" key="1">
    <source>
        <dbReference type="SAM" id="MobiDB-lite"/>
    </source>
</evidence>
<reference evidence="2" key="1">
    <citation type="journal article" date="2023" name="G3 (Bethesda)">
        <title>A reference genome for the long-term kleptoplast-retaining sea slug Elysia crispata morphotype clarki.</title>
        <authorList>
            <person name="Eastman K.E."/>
            <person name="Pendleton A.L."/>
            <person name="Shaikh M.A."/>
            <person name="Suttiyut T."/>
            <person name="Ogas R."/>
            <person name="Tomko P."/>
            <person name="Gavelis G."/>
            <person name="Widhalm J.R."/>
            <person name="Wisecaver J.H."/>
        </authorList>
    </citation>
    <scope>NUCLEOTIDE SEQUENCE</scope>
    <source>
        <strain evidence="2">ECLA1</strain>
    </source>
</reference>
<dbReference type="EMBL" id="JAWDGP010005924">
    <property type="protein sequence ID" value="KAK3749872.1"/>
    <property type="molecule type" value="Genomic_DNA"/>
</dbReference>
<feature type="region of interest" description="Disordered" evidence="1">
    <location>
        <begin position="76"/>
        <end position="113"/>
    </location>
</feature>
<sequence length="113" mass="12520">MPLTGSLSLTTAKRRIALSVVTRARTKKAVVEGKGPGTDALVARLAATQPVRRNSFMSQIRAHEEKEEGIMKDNIKHGVYDHPPWIPNSPRDLSGQGMDREQHEDGLIQTRIP</sequence>
<evidence type="ECO:0000313" key="2">
    <source>
        <dbReference type="EMBL" id="KAK3749872.1"/>
    </source>
</evidence>
<dbReference type="AlphaFoldDB" id="A0AAE0YL57"/>
<protein>
    <submittedName>
        <fullName evidence="2">Uncharacterized protein</fullName>
    </submittedName>
</protein>
<evidence type="ECO:0000313" key="3">
    <source>
        <dbReference type="Proteomes" id="UP001283361"/>
    </source>
</evidence>
<dbReference type="Proteomes" id="UP001283361">
    <property type="component" value="Unassembled WGS sequence"/>
</dbReference>
<name>A0AAE0YL57_9GAST</name>
<accession>A0AAE0YL57</accession>
<organism evidence="2 3">
    <name type="scientific">Elysia crispata</name>
    <name type="common">lettuce slug</name>
    <dbReference type="NCBI Taxonomy" id="231223"/>
    <lineage>
        <taxon>Eukaryota</taxon>
        <taxon>Metazoa</taxon>
        <taxon>Spiralia</taxon>
        <taxon>Lophotrochozoa</taxon>
        <taxon>Mollusca</taxon>
        <taxon>Gastropoda</taxon>
        <taxon>Heterobranchia</taxon>
        <taxon>Euthyneura</taxon>
        <taxon>Panpulmonata</taxon>
        <taxon>Sacoglossa</taxon>
        <taxon>Placobranchoidea</taxon>
        <taxon>Plakobranchidae</taxon>
        <taxon>Elysia</taxon>
    </lineage>
</organism>
<proteinExistence type="predicted"/>
<comment type="caution">
    <text evidence="2">The sequence shown here is derived from an EMBL/GenBank/DDBJ whole genome shotgun (WGS) entry which is preliminary data.</text>
</comment>
<gene>
    <name evidence="2" type="ORF">RRG08_066184</name>
</gene>
<keyword evidence="3" id="KW-1185">Reference proteome</keyword>